<proteinExistence type="predicted"/>
<evidence type="ECO:0000313" key="1">
    <source>
        <dbReference type="EMBL" id="HIQ95560.1"/>
    </source>
</evidence>
<gene>
    <name evidence="1" type="ORF">IAB26_03260</name>
</gene>
<dbReference type="AlphaFoldDB" id="A0A9D0ZUB3"/>
<reference evidence="1" key="1">
    <citation type="submission" date="2020-10" db="EMBL/GenBank/DDBJ databases">
        <authorList>
            <person name="Gilroy R."/>
        </authorList>
    </citation>
    <scope>NUCLEOTIDE SEQUENCE</scope>
    <source>
        <strain evidence="1">ChiSjej3B21-11622</strain>
    </source>
</reference>
<reference evidence="1" key="2">
    <citation type="journal article" date="2021" name="PeerJ">
        <title>Extensive microbial diversity within the chicken gut microbiome revealed by metagenomics and culture.</title>
        <authorList>
            <person name="Gilroy R."/>
            <person name="Ravi A."/>
            <person name="Getino M."/>
            <person name="Pursley I."/>
            <person name="Horton D.L."/>
            <person name="Alikhan N.F."/>
            <person name="Baker D."/>
            <person name="Gharbi K."/>
            <person name="Hall N."/>
            <person name="Watson M."/>
            <person name="Adriaenssens E.M."/>
            <person name="Foster-Nyarko E."/>
            <person name="Jarju S."/>
            <person name="Secka A."/>
            <person name="Antonio M."/>
            <person name="Oren A."/>
            <person name="Chaudhuri R.R."/>
            <person name="La Ragione R."/>
            <person name="Hildebrand F."/>
            <person name="Pallen M.J."/>
        </authorList>
    </citation>
    <scope>NUCLEOTIDE SEQUENCE</scope>
    <source>
        <strain evidence="1">ChiSjej3B21-11622</strain>
    </source>
</reference>
<comment type="caution">
    <text evidence="1">The sequence shown here is derived from an EMBL/GenBank/DDBJ whole genome shotgun (WGS) entry which is preliminary data.</text>
</comment>
<dbReference type="Proteomes" id="UP000886886">
    <property type="component" value="Unassembled WGS sequence"/>
</dbReference>
<sequence length="173" mass="20196">MRLLLGAHLVLTNSIAFQNQIPEMSYEHRGLVIGSKQKLLYVLPIFSYDPLKHPDVYHPVDYPDSKSNLFLLKSSEFSFISHDSVLKLNDLRTVSVNRILYQQNGRIVPTSATYKQIESLTLQKYFPGFYYDYKQNLQTVEALTKQLEEIIRYTKAIETENKRLKTEITSFKK</sequence>
<protein>
    <submittedName>
        <fullName evidence="1">Uncharacterized protein</fullName>
    </submittedName>
</protein>
<evidence type="ECO:0000313" key="2">
    <source>
        <dbReference type="Proteomes" id="UP000886886"/>
    </source>
</evidence>
<name>A0A9D0ZUB3_9FIRM</name>
<accession>A0A9D0ZUB3</accession>
<organism evidence="1 2">
    <name type="scientific">Candidatus Limivivens merdigallinarum</name>
    <dbReference type="NCBI Taxonomy" id="2840859"/>
    <lineage>
        <taxon>Bacteria</taxon>
        <taxon>Bacillati</taxon>
        <taxon>Bacillota</taxon>
        <taxon>Clostridia</taxon>
        <taxon>Lachnospirales</taxon>
        <taxon>Lachnospiraceae</taxon>
        <taxon>Lachnospiraceae incertae sedis</taxon>
        <taxon>Candidatus Limivivens</taxon>
    </lineage>
</organism>
<dbReference type="EMBL" id="DVFT01000044">
    <property type="protein sequence ID" value="HIQ95560.1"/>
    <property type="molecule type" value="Genomic_DNA"/>
</dbReference>